<organism evidence="1 2">
    <name type="scientific">Streptomyces hirsutus</name>
    <dbReference type="NCBI Taxonomy" id="35620"/>
    <lineage>
        <taxon>Bacteria</taxon>
        <taxon>Bacillati</taxon>
        <taxon>Actinomycetota</taxon>
        <taxon>Actinomycetes</taxon>
        <taxon>Kitasatosporales</taxon>
        <taxon>Streptomycetaceae</taxon>
        <taxon>Streptomyces</taxon>
    </lineage>
</organism>
<evidence type="ECO:0000313" key="1">
    <source>
        <dbReference type="EMBL" id="WSD05105.1"/>
    </source>
</evidence>
<evidence type="ECO:0000313" key="2">
    <source>
        <dbReference type="Proteomes" id="UP001335325"/>
    </source>
</evidence>
<gene>
    <name evidence="1" type="ORF">OIE73_04615</name>
</gene>
<protein>
    <submittedName>
        <fullName evidence="1">Uncharacterized protein</fullName>
    </submittedName>
</protein>
<accession>A0ABZ1GGN9</accession>
<dbReference type="RefSeq" id="WP_326751382.1">
    <property type="nucleotide sequence ID" value="NZ_CP109134.1"/>
</dbReference>
<name>A0ABZ1GGN9_9ACTN</name>
<reference evidence="1 2" key="1">
    <citation type="submission" date="2022-10" db="EMBL/GenBank/DDBJ databases">
        <title>The complete genomes of actinobacterial strains from the NBC collection.</title>
        <authorList>
            <person name="Joergensen T.S."/>
            <person name="Alvarez Arevalo M."/>
            <person name="Sterndorff E.B."/>
            <person name="Faurdal D."/>
            <person name="Vuksanovic O."/>
            <person name="Mourched A.-S."/>
            <person name="Charusanti P."/>
            <person name="Shaw S."/>
            <person name="Blin K."/>
            <person name="Weber T."/>
        </authorList>
    </citation>
    <scope>NUCLEOTIDE SEQUENCE [LARGE SCALE GENOMIC DNA]</scope>
    <source>
        <strain evidence="1 2">NBC 01753</strain>
    </source>
</reference>
<dbReference type="Proteomes" id="UP001335325">
    <property type="component" value="Chromosome"/>
</dbReference>
<proteinExistence type="predicted"/>
<dbReference type="GeneID" id="91541827"/>
<sequence length="103" mass="10962">MSAMPGRDPEQPLFFTVRGTTGDGTVGASPFAALTGGIHGPEEYELSFTLMRRPGGDGGTGLDDLLTWRRDHGTTAPPGREERELLLLKRAVGPTPARTTTDP</sequence>
<dbReference type="EMBL" id="CP109134">
    <property type="protein sequence ID" value="WSD05105.1"/>
    <property type="molecule type" value="Genomic_DNA"/>
</dbReference>
<keyword evidence="2" id="KW-1185">Reference proteome</keyword>